<feature type="domain" description="Glycosyl transferase family 1" evidence="2">
    <location>
        <begin position="210"/>
        <end position="320"/>
    </location>
</feature>
<sequence length="382" mass="41607">MFHNDYIVAGGEYHSVREEFDGLQRAGVEARLLLSDNEGLQSASARKQAVKLLTGREEYERCKAEIARFRPDVLHLQNLFPSLSVGVLRAAAESGVPWVRSLRNYRLRCLAATLRYDGEDCRVCHSAATGIPGIARGCYRGSRAASAGALAVNVRDASLSRRSAKRAYIVLSHAMKKPLKAQLVGERVFVKPNIVTIPEPEAAPTPLRYDAVFVGRAVAEKGIETVLETARRAPELRFAAVGTERGDWNGAAGWPENVESLGVLPQPAAVEVMATSRTLLVPSVWAEPFGRVAAEALSVGAIPLVADRGGLPEIAQLLAADLVLPHDVVHPWVSAVRHFASMAPQELTAWRTAARRVASENFAWRPLTDRLINIYREVSGVD</sequence>
<comment type="caution">
    <text evidence="3">The sequence shown here is derived from an EMBL/GenBank/DDBJ whole genome shotgun (WGS) entry which is preliminary data.</text>
</comment>
<dbReference type="SUPFAM" id="SSF53756">
    <property type="entry name" value="UDP-Glycosyltransferase/glycogen phosphorylase"/>
    <property type="match status" value="1"/>
</dbReference>
<gene>
    <name evidence="3" type="ORF">GCM10010921_13560</name>
</gene>
<evidence type="ECO:0000313" key="3">
    <source>
        <dbReference type="EMBL" id="GGH41170.1"/>
    </source>
</evidence>
<evidence type="ECO:0000256" key="1">
    <source>
        <dbReference type="ARBA" id="ARBA00022679"/>
    </source>
</evidence>
<dbReference type="PANTHER" id="PTHR45947:SF13">
    <property type="entry name" value="TRANSFERASE"/>
    <property type="match status" value="1"/>
</dbReference>
<dbReference type="PANTHER" id="PTHR45947">
    <property type="entry name" value="SULFOQUINOVOSYL TRANSFERASE SQD2"/>
    <property type="match status" value="1"/>
</dbReference>
<dbReference type="EMBL" id="BMJY01000004">
    <property type="protein sequence ID" value="GGH41170.1"/>
    <property type="molecule type" value="Genomic_DNA"/>
</dbReference>
<dbReference type="InterPro" id="IPR001296">
    <property type="entry name" value="Glyco_trans_1"/>
</dbReference>
<keyword evidence="4" id="KW-1185">Reference proteome</keyword>
<reference evidence="3" key="1">
    <citation type="journal article" date="2014" name="Int. J. Syst. Evol. Microbiol.">
        <title>Complete genome sequence of Corynebacterium casei LMG S-19264T (=DSM 44701T), isolated from a smear-ripened cheese.</title>
        <authorList>
            <consortium name="US DOE Joint Genome Institute (JGI-PGF)"/>
            <person name="Walter F."/>
            <person name="Albersmeier A."/>
            <person name="Kalinowski J."/>
            <person name="Ruckert C."/>
        </authorList>
    </citation>
    <scope>NUCLEOTIDE SEQUENCE</scope>
    <source>
        <strain evidence="3">CGMCC 1.15794</strain>
    </source>
</reference>
<dbReference type="GO" id="GO:0016757">
    <property type="term" value="F:glycosyltransferase activity"/>
    <property type="evidence" value="ECO:0007669"/>
    <property type="project" value="InterPro"/>
</dbReference>
<dbReference type="RefSeq" id="WP_188755517.1">
    <property type="nucleotide sequence ID" value="NZ_BMJY01000004.1"/>
</dbReference>
<protein>
    <submittedName>
        <fullName evidence="3">Glycosyl transferase</fullName>
    </submittedName>
</protein>
<dbReference type="Pfam" id="PF00534">
    <property type="entry name" value="Glycos_transf_1"/>
    <property type="match status" value="1"/>
</dbReference>
<dbReference type="AlphaFoldDB" id="A0A917IFI8"/>
<proteinExistence type="predicted"/>
<evidence type="ECO:0000313" key="4">
    <source>
        <dbReference type="Proteomes" id="UP000657592"/>
    </source>
</evidence>
<accession>A0A917IFI8</accession>
<evidence type="ECO:0000259" key="2">
    <source>
        <dbReference type="Pfam" id="PF00534"/>
    </source>
</evidence>
<reference evidence="3" key="2">
    <citation type="submission" date="2020-09" db="EMBL/GenBank/DDBJ databases">
        <authorList>
            <person name="Sun Q."/>
            <person name="Zhou Y."/>
        </authorList>
    </citation>
    <scope>NUCLEOTIDE SEQUENCE</scope>
    <source>
        <strain evidence="3">CGMCC 1.15794</strain>
    </source>
</reference>
<dbReference type="Proteomes" id="UP000657592">
    <property type="component" value="Unassembled WGS sequence"/>
</dbReference>
<dbReference type="Gene3D" id="3.40.50.2000">
    <property type="entry name" value="Glycogen Phosphorylase B"/>
    <property type="match status" value="2"/>
</dbReference>
<dbReference type="InterPro" id="IPR050194">
    <property type="entry name" value="Glycosyltransferase_grp1"/>
</dbReference>
<organism evidence="3 4">
    <name type="scientific">Microbacterium album</name>
    <dbReference type="NCBI Taxonomy" id="2053191"/>
    <lineage>
        <taxon>Bacteria</taxon>
        <taxon>Bacillati</taxon>
        <taxon>Actinomycetota</taxon>
        <taxon>Actinomycetes</taxon>
        <taxon>Micrococcales</taxon>
        <taxon>Microbacteriaceae</taxon>
        <taxon>Microbacterium</taxon>
    </lineage>
</organism>
<keyword evidence="1 3" id="KW-0808">Transferase</keyword>
<name>A0A917IFI8_9MICO</name>